<proteinExistence type="predicted"/>
<reference evidence="2" key="1">
    <citation type="journal article" date="2013" name="Science">
        <title>The Amborella genome and the evolution of flowering plants.</title>
        <authorList>
            <consortium name="Amborella Genome Project"/>
        </authorList>
    </citation>
    <scope>NUCLEOTIDE SEQUENCE [LARGE SCALE GENOMIC DNA]</scope>
</reference>
<keyword evidence="2" id="KW-1185">Reference proteome</keyword>
<dbReference type="Gramene" id="ERN03101">
    <property type="protein sequence ID" value="ERN03101"/>
    <property type="gene ID" value="AMTR_s00003p00041070"/>
</dbReference>
<sequence length="84" mass="9046">MLKHDRVNLEGLTADVQFQVMADVTKLPQAKGSTVIEVRRSNVLTPPTSVVLTQDAKVPQAKGVTAIDVRPSKASMNDVESTDT</sequence>
<protein>
    <submittedName>
        <fullName evidence="1">Uncharacterized protein</fullName>
    </submittedName>
</protein>
<accession>W1P664</accession>
<dbReference type="HOGENOM" id="CLU_2674373_0_0_1"/>
<evidence type="ECO:0000313" key="1">
    <source>
        <dbReference type="EMBL" id="ERN03101.1"/>
    </source>
</evidence>
<dbReference type="EMBL" id="KI394358">
    <property type="protein sequence ID" value="ERN03101.1"/>
    <property type="molecule type" value="Genomic_DNA"/>
</dbReference>
<dbReference type="AlphaFoldDB" id="W1P664"/>
<gene>
    <name evidence="1" type="ORF">AMTR_s00003p00041070</name>
</gene>
<organism evidence="1 2">
    <name type="scientific">Amborella trichopoda</name>
    <dbReference type="NCBI Taxonomy" id="13333"/>
    <lineage>
        <taxon>Eukaryota</taxon>
        <taxon>Viridiplantae</taxon>
        <taxon>Streptophyta</taxon>
        <taxon>Embryophyta</taxon>
        <taxon>Tracheophyta</taxon>
        <taxon>Spermatophyta</taxon>
        <taxon>Magnoliopsida</taxon>
        <taxon>Amborellales</taxon>
        <taxon>Amborellaceae</taxon>
        <taxon>Amborella</taxon>
    </lineage>
</organism>
<dbReference type="Proteomes" id="UP000017836">
    <property type="component" value="Unassembled WGS sequence"/>
</dbReference>
<name>W1P664_AMBTC</name>
<evidence type="ECO:0000313" key="2">
    <source>
        <dbReference type="Proteomes" id="UP000017836"/>
    </source>
</evidence>